<feature type="domain" description="Flagellar hook protein FlgE/F/G-like D1" evidence="6">
    <location>
        <begin position="89"/>
        <end position="131"/>
    </location>
</feature>
<dbReference type="AlphaFoldDB" id="A0A857J5B1"/>
<evidence type="ECO:0000256" key="1">
    <source>
        <dbReference type="ARBA" id="ARBA00004117"/>
    </source>
</evidence>
<dbReference type="GO" id="GO:0005829">
    <property type="term" value="C:cytosol"/>
    <property type="evidence" value="ECO:0007669"/>
    <property type="project" value="TreeGrafter"/>
</dbReference>
<proteinExistence type="inferred from homology"/>
<evidence type="ECO:0000256" key="3">
    <source>
        <dbReference type="ARBA" id="ARBA00023143"/>
    </source>
</evidence>
<dbReference type="InterPro" id="IPR020013">
    <property type="entry name" value="Flagellar_FlgE/F/G"/>
</dbReference>
<dbReference type="PANTHER" id="PTHR30435">
    <property type="entry name" value="FLAGELLAR PROTEIN"/>
    <property type="match status" value="1"/>
</dbReference>
<reference evidence="7 8" key="1">
    <citation type="submission" date="2020-01" db="EMBL/GenBank/DDBJ databases">
        <title>Genome sequencing of strain KACC 21265.</title>
        <authorList>
            <person name="Heo J."/>
            <person name="Kim S.-J."/>
            <person name="Kim J.-S."/>
            <person name="Hong S.-B."/>
            <person name="Kwon S.-W."/>
        </authorList>
    </citation>
    <scope>NUCLEOTIDE SEQUENCE [LARGE SCALE GENOMIC DNA]</scope>
    <source>
        <strain evidence="7 8">KACC 21265</strain>
    </source>
</reference>
<dbReference type="Proteomes" id="UP000464787">
    <property type="component" value="Chromosome"/>
</dbReference>
<dbReference type="EMBL" id="CP047650">
    <property type="protein sequence ID" value="QHI99160.1"/>
    <property type="molecule type" value="Genomic_DNA"/>
</dbReference>
<comment type="function">
    <text evidence="4">A flexible structure which links the flagellar filament to the drive apparatus in the basal body.</text>
</comment>
<keyword evidence="7" id="KW-0969">Cilium</keyword>
<evidence type="ECO:0000259" key="5">
    <source>
        <dbReference type="Pfam" id="PF06429"/>
    </source>
</evidence>
<dbReference type="RefSeq" id="WP_160552941.1">
    <property type="nucleotide sequence ID" value="NZ_CP047650.1"/>
</dbReference>
<evidence type="ECO:0000313" key="8">
    <source>
        <dbReference type="Proteomes" id="UP000464787"/>
    </source>
</evidence>
<dbReference type="GO" id="GO:0009424">
    <property type="term" value="C:bacterial-type flagellum hook"/>
    <property type="evidence" value="ECO:0007669"/>
    <property type="project" value="TreeGrafter"/>
</dbReference>
<accession>A0A857J5B1</accession>
<dbReference type="InterPro" id="IPR037925">
    <property type="entry name" value="FlgE/F/G-like"/>
</dbReference>
<evidence type="ECO:0000313" key="7">
    <source>
        <dbReference type="EMBL" id="QHI99160.1"/>
    </source>
</evidence>
<feature type="domain" description="Flagellar basal-body/hook protein C-terminal" evidence="5">
    <location>
        <begin position="343"/>
        <end position="385"/>
    </location>
</feature>
<dbReference type="Pfam" id="PF22692">
    <property type="entry name" value="LlgE_F_G_D1"/>
    <property type="match status" value="1"/>
</dbReference>
<protein>
    <recommendedName>
        <fullName evidence="4">Flagellar hook protein FlgE</fullName>
    </recommendedName>
</protein>
<evidence type="ECO:0000256" key="4">
    <source>
        <dbReference type="RuleBase" id="RU362116"/>
    </source>
</evidence>
<dbReference type="GO" id="GO:0009425">
    <property type="term" value="C:bacterial-type flagellum basal body"/>
    <property type="evidence" value="ECO:0007669"/>
    <property type="project" value="UniProtKB-SubCell"/>
</dbReference>
<comment type="similarity">
    <text evidence="2 4">Belongs to the flagella basal body rod proteins family.</text>
</comment>
<organism evidence="7 8">
    <name type="scientific">Xylophilus rhododendri</name>
    <dbReference type="NCBI Taxonomy" id="2697032"/>
    <lineage>
        <taxon>Bacteria</taxon>
        <taxon>Pseudomonadati</taxon>
        <taxon>Pseudomonadota</taxon>
        <taxon>Betaproteobacteria</taxon>
        <taxon>Burkholderiales</taxon>
        <taxon>Xylophilus</taxon>
    </lineage>
</organism>
<dbReference type="Gene3D" id="2.60.98.20">
    <property type="entry name" value="Flagellar hook protein FlgE"/>
    <property type="match status" value="1"/>
</dbReference>
<dbReference type="GO" id="GO:0071978">
    <property type="term" value="P:bacterial-type flagellum-dependent swarming motility"/>
    <property type="evidence" value="ECO:0007669"/>
    <property type="project" value="TreeGrafter"/>
</dbReference>
<dbReference type="SUPFAM" id="SSF117143">
    <property type="entry name" value="Flagellar hook protein flgE"/>
    <property type="match status" value="1"/>
</dbReference>
<dbReference type="Pfam" id="PF06429">
    <property type="entry name" value="Flg_bbr_C"/>
    <property type="match status" value="1"/>
</dbReference>
<dbReference type="NCBIfam" id="TIGR03506">
    <property type="entry name" value="FlgEFG_subfam"/>
    <property type="match status" value="1"/>
</dbReference>
<keyword evidence="3 4" id="KW-0975">Bacterial flagellum</keyword>
<dbReference type="InterPro" id="IPR053967">
    <property type="entry name" value="LlgE_F_G-like_D1"/>
</dbReference>
<dbReference type="KEGG" id="xyk:GT347_14950"/>
<keyword evidence="7" id="KW-0966">Cell projection</keyword>
<evidence type="ECO:0000259" key="6">
    <source>
        <dbReference type="Pfam" id="PF22692"/>
    </source>
</evidence>
<keyword evidence="7" id="KW-0282">Flagellum</keyword>
<comment type="subcellular location">
    <subcellularLocation>
        <location evidence="1 4">Bacterial flagellum basal body</location>
    </subcellularLocation>
</comment>
<keyword evidence="8" id="KW-1185">Reference proteome</keyword>
<sequence>MIDSIFVAQTGLRGYEQGLRTISHNTANLNTPGFRSSTTVFADMLAPHGTAAAGGSTASTAGLGLRTVGTRLQLSAGELQSTGNSLDLAVDGQGFFVVRDAAGQLRYTRDGQFRFDDSGSLVNGSGEKVMAFDASGVLGEVSLATLRASPAQATANVTFAGNLLSTSTGASVSAIEVIDSAGSTHTLSLALAPQTGSPGSWTATLSEGGNTVGTATLSFTDGLPSGTTRLAYAYSPAGASAMALTLDFSSGVSSNNTGTSSTVAVSGQDGHGAGTLVGESFDSAGVLQLVYSNGQTVKGRQLAVATFDSVDDIEALGNNEYGARPGSHWRLGVAGGGGFGSVQSGAVEMSNVDLSQEFSNLVIMQRGYQACSQIVSTAGEMIGSLFGMMGA</sequence>
<dbReference type="PANTHER" id="PTHR30435:SF1">
    <property type="entry name" value="FLAGELLAR HOOK PROTEIN FLGE"/>
    <property type="match status" value="1"/>
</dbReference>
<gene>
    <name evidence="7" type="ORF">GT347_14950</name>
</gene>
<dbReference type="InterPro" id="IPR010930">
    <property type="entry name" value="Flg_bb/hook_C_dom"/>
</dbReference>
<name>A0A857J5B1_9BURK</name>
<dbReference type="InterPro" id="IPR037058">
    <property type="entry name" value="Falgellar_hook_FlgE_sf"/>
</dbReference>
<evidence type="ECO:0000256" key="2">
    <source>
        <dbReference type="ARBA" id="ARBA00009677"/>
    </source>
</evidence>